<dbReference type="CDD" id="cd00397">
    <property type="entry name" value="DNA_BRE_C"/>
    <property type="match status" value="1"/>
</dbReference>
<dbReference type="InterPro" id="IPR011010">
    <property type="entry name" value="DNA_brk_join_enz"/>
</dbReference>
<dbReference type="GO" id="GO:0006310">
    <property type="term" value="P:DNA recombination"/>
    <property type="evidence" value="ECO:0007669"/>
    <property type="project" value="UniProtKB-KW"/>
</dbReference>
<dbReference type="SUPFAM" id="SSF56349">
    <property type="entry name" value="DNA breaking-rejoining enzymes"/>
    <property type="match status" value="1"/>
</dbReference>
<dbReference type="EMBL" id="BJXA01000003">
    <property type="protein sequence ID" value="GEM36459.1"/>
    <property type="molecule type" value="Genomic_DNA"/>
</dbReference>
<dbReference type="Gene3D" id="1.10.150.130">
    <property type="match status" value="1"/>
</dbReference>
<accession>A0A511M756</accession>
<dbReference type="PANTHER" id="PTHR30349:SF88">
    <property type="entry name" value="BLL1584 PROTEIN"/>
    <property type="match status" value="1"/>
</dbReference>
<sequence length="360" mass="40094">MTGDSVHEDNVAAAVLLLGRLGLTPDDLRGGVVARAPAPTFAAYIPVVWAAMPDGRTRREYKSTWDRLLGQEGWADRRIDQPTVSELKALVEHFKATRLIRRSDIGGRGTVRQSIHALRCLYRHAEADGLIAAIDNPAAKLEVPRRVPSNRRALPEQLLAEINRIAGTTGNDPDLDVLLLRLHTETACRRGGALALRPNDLDPDQCLVRLREKGDLMRWQPVSPTLMAALQAHAKERRSRPNTPLLRFRNGNPLTRRRYDHLWTRLGKYIPAVATHGISTHWLRHTTLTWVERNFGKAVAKTFAGHTDNGGGATDIYTRAHIDEVAEAVATLTGEPHPLANRNGDWTRISPELLQATEIY</sequence>
<dbReference type="Gene3D" id="1.10.443.10">
    <property type="entry name" value="Intergrase catalytic core"/>
    <property type="match status" value="1"/>
</dbReference>
<keyword evidence="1" id="KW-0238">DNA-binding</keyword>
<organism evidence="4 5">
    <name type="scientific">Nocardia ninae NBRC 108245</name>
    <dbReference type="NCBI Taxonomy" id="1210091"/>
    <lineage>
        <taxon>Bacteria</taxon>
        <taxon>Bacillati</taxon>
        <taxon>Actinomycetota</taxon>
        <taxon>Actinomycetes</taxon>
        <taxon>Mycobacteriales</taxon>
        <taxon>Nocardiaceae</taxon>
        <taxon>Nocardia</taxon>
    </lineage>
</organism>
<evidence type="ECO:0000313" key="4">
    <source>
        <dbReference type="EMBL" id="GEM36459.1"/>
    </source>
</evidence>
<evidence type="ECO:0000256" key="1">
    <source>
        <dbReference type="ARBA" id="ARBA00023125"/>
    </source>
</evidence>
<proteinExistence type="predicted"/>
<dbReference type="GO" id="GO:0015074">
    <property type="term" value="P:DNA integration"/>
    <property type="evidence" value="ECO:0007669"/>
    <property type="project" value="InterPro"/>
</dbReference>
<evidence type="ECO:0000256" key="2">
    <source>
        <dbReference type="ARBA" id="ARBA00023172"/>
    </source>
</evidence>
<dbReference type="GO" id="GO:0003677">
    <property type="term" value="F:DNA binding"/>
    <property type="evidence" value="ECO:0007669"/>
    <property type="project" value="UniProtKB-KW"/>
</dbReference>
<dbReference type="InterPro" id="IPR013762">
    <property type="entry name" value="Integrase-like_cat_sf"/>
</dbReference>
<dbReference type="PROSITE" id="PS51898">
    <property type="entry name" value="TYR_RECOMBINASE"/>
    <property type="match status" value="1"/>
</dbReference>
<dbReference type="Pfam" id="PF00589">
    <property type="entry name" value="Phage_integrase"/>
    <property type="match status" value="1"/>
</dbReference>
<gene>
    <name evidence="4" type="ORF">NN4_09780</name>
</gene>
<dbReference type="OrthoDB" id="864726at2"/>
<comment type="caution">
    <text evidence="4">The sequence shown here is derived from an EMBL/GenBank/DDBJ whole genome shotgun (WGS) entry which is preliminary data.</text>
</comment>
<dbReference type="InterPro" id="IPR010998">
    <property type="entry name" value="Integrase_recombinase_N"/>
</dbReference>
<evidence type="ECO:0000313" key="5">
    <source>
        <dbReference type="Proteomes" id="UP000321424"/>
    </source>
</evidence>
<protein>
    <recommendedName>
        <fullName evidence="3">Tyr recombinase domain-containing protein</fullName>
    </recommendedName>
</protein>
<feature type="domain" description="Tyr recombinase" evidence="3">
    <location>
        <begin position="149"/>
        <end position="330"/>
    </location>
</feature>
<keyword evidence="2" id="KW-0233">DNA recombination</keyword>
<dbReference type="InterPro" id="IPR002104">
    <property type="entry name" value="Integrase_catalytic"/>
</dbReference>
<dbReference type="RefSeq" id="WP_147128718.1">
    <property type="nucleotide sequence ID" value="NZ_BJXA01000003.1"/>
</dbReference>
<name>A0A511M756_9NOCA</name>
<dbReference type="Proteomes" id="UP000321424">
    <property type="component" value="Unassembled WGS sequence"/>
</dbReference>
<keyword evidence="5" id="KW-1185">Reference proteome</keyword>
<dbReference type="AlphaFoldDB" id="A0A511M756"/>
<evidence type="ECO:0000259" key="3">
    <source>
        <dbReference type="PROSITE" id="PS51898"/>
    </source>
</evidence>
<reference evidence="4 5" key="1">
    <citation type="submission" date="2019-07" db="EMBL/GenBank/DDBJ databases">
        <title>Whole genome shotgun sequence of Nocardia ninae NBRC 108245.</title>
        <authorList>
            <person name="Hosoyama A."/>
            <person name="Uohara A."/>
            <person name="Ohji S."/>
            <person name="Ichikawa N."/>
        </authorList>
    </citation>
    <scope>NUCLEOTIDE SEQUENCE [LARGE SCALE GENOMIC DNA]</scope>
    <source>
        <strain evidence="4 5">NBRC 108245</strain>
    </source>
</reference>
<dbReference type="InterPro" id="IPR050090">
    <property type="entry name" value="Tyrosine_recombinase_XerCD"/>
</dbReference>
<dbReference type="PANTHER" id="PTHR30349">
    <property type="entry name" value="PHAGE INTEGRASE-RELATED"/>
    <property type="match status" value="1"/>
</dbReference>